<evidence type="ECO:0000256" key="1">
    <source>
        <dbReference type="SAM" id="Coils"/>
    </source>
</evidence>
<dbReference type="PANTHER" id="PTHR37611">
    <property type="entry name" value="VIRUS-SPECIFIC-SIGNALING-PATHWAY REGULATED PROTEIN-RELATED"/>
    <property type="match status" value="1"/>
</dbReference>
<dbReference type="AlphaFoldDB" id="A0AAV6KGQ0"/>
<protein>
    <submittedName>
        <fullName evidence="3">Uncharacterized protein</fullName>
    </submittedName>
</protein>
<comment type="caution">
    <text evidence="3">The sequence shown here is derived from an EMBL/GenBank/DDBJ whole genome shotgun (WGS) entry which is preliminary data.</text>
</comment>
<dbReference type="Proteomes" id="UP000823749">
    <property type="component" value="Chromosome 4"/>
</dbReference>
<proteinExistence type="predicted"/>
<dbReference type="PANTHER" id="PTHR37611:SF2">
    <property type="entry name" value="VIRUS-SPECIFIC-SIGNALING-PATHWAY REGULATED PROTEIN-RELATED"/>
    <property type="match status" value="1"/>
</dbReference>
<keyword evidence="1" id="KW-0175">Coiled coil</keyword>
<organism evidence="3 4">
    <name type="scientific">Rhododendron griersonianum</name>
    <dbReference type="NCBI Taxonomy" id="479676"/>
    <lineage>
        <taxon>Eukaryota</taxon>
        <taxon>Viridiplantae</taxon>
        <taxon>Streptophyta</taxon>
        <taxon>Embryophyta</taxon>
        <taxon>Tracheophyta</taxon>
        <taxon>Spermatophyta</taxon>
        <taxon>Magnoliopsida</taxon>
        <taxon>eudicotyledons</taxon>
        <taxon>Gunneridae</taxon>
        <taxon>Pentapetalae</taxon>
        <taxon>asterids</taxon>
        <taxon>Ericales</taxon>
        <taxon>Ericaceae</taxon>
        <taxon>Ericoideae</taxon>
        <taxon>Rhodoreae</taxon>
        <taxon>Rhododendron</taxon>
    </lineage>
</organism>
<sequence>MSRENPLQYDPKQIRSIPPLVRSQLLNPEEEVLADVFNDVVPALELEVQAGHLGEYGSEIEIRHPGSELEKYGCSGGQGGAVADRGRQKGVRLPKIGFSAEEWLSPLGQDFIFEPTGPGLNAPLQIREPTEAEMSRKNIPRPSIPTKSANPARARGADQQQQQQKKQKLSEEVPPPSASKTVPSETRRPPPQKDQGRKPESRAGQAALQAYDKAVKVSAERERYRTDRDDFKAKFKTSESRLQETDAEMEKLKKELAEAKTAAATAEAEVEKMKVEEKKKLEEADAKGYEAGIKRAALEYTQTAHQMVNDALEERLPEFFELGYAAAFSPSFSVFPSFSPNVLHNMAGSLVPENWAYIYGSDHDFDQFEVQEIDGALLMSLLEEPSPEDCDDDKLTRVMKSLEAEIDPKIVDGLDLSMELELGTDSEDFQPFDAAQADDLNCLISHNLDDFDWMEVEMIPPTSPSDEMDNWYMDPCGDELDGIVGFGDFSNMYYGVPLEELAYSSLWQETHNSVM</sequence>
<evidence type="ECO:0000313" key="4">
    <source>
        <dbReference type="Proteomes" id="UP000823749"/>
    </source>
</evidence>
<gene>
    <name evidence="3" type="ORF">RHGRI_009785</name>
</gene>
<evidence type="ECO:0000313" key="3">
    <source>
        <dbReference type="EMBL" id="KAG5551474.1"/>
    </source>
</evidence>
<feature type="coiled-coil region" evidence="1">
    <location>
        <begin position="235"/>
        <end position="287"/>
    </location>
</feature>
<keyword evidence="4" id="KW-1185">Reference proteome</keyword>
<reference evidence="3" key="1">
    <citation type="submission" date="2020-08" db="EMBL/GenBank/DDBJ databases">
        <title>Plant Genome Project.</title>
        <authorList>
            <person name="Zhang R.-G."/>
        </authorList>
    </citation>
    <scope>NUCLEOTIDE SEQUENCE</scope>
    <source>
        <strain evidence="3">WSP0</strain>
        <tissue evidence="3">Leaf</tissue>
    </source>
</reference>
<feature type="compositionally biased region" description="Basic and acidic residues" evidence="2">
    <location>
        <begin position="213"/>
        <end position="224"/>
    </location>
</feature>
<accession>A0AAV6KGQ0</accession>
<evidence type="ECO:0000256" key="2">
    <source>
        <dbReference type="SAM" id="MobiDB-lite"/>
    </source>
</evidence>
<name>A0AAV6KGQ0_9ERIC</name>
<dbReference type="EMBL" id="JACTNZ010000004">
    <property type="protein sequence ID" value="KAG5551474.1"/>
    <property type="molecule type" value="Genomic_DNA"/>
</dbReference>
<feature type="region of interest" description="Disordered" evidence="2">
    <location>
        <begin position="132"/>
        <end position="224"/>
    </location>
</feature>